<feature type="compositionally biased region" description="Low complexity" evidence="1">
    <location>
        <begin position="1"/>
        <end position="21"/>
    </location>
</feature>
<protein>
    <submittedName>
        <fullName evidence="2">Uncharacterized protein</fullName>
    </submittedName>
</protein>
<evidence type="ECO:0000313" key="2">
    <source>
        <dbReference type="EMBL" id="JAD98476.1"/>
    </source>
</evidence>
<proteinExistence type="predicted"/>
<dbReference type="AlphaFoldDB" id="A0A0A9EEI4"/>
<reference evidence="2" key="1">
    <citation type="submission" date="2014-09" db="EMBL/GenBank/DDBJ databases">
        <authorList>
            <person name="Magalhaes I.L.F."/>
            <person name="Oliveira U."/>
            <person name="Santos F.R."/>
            <person name="Vidigal T.H.D.A."/>
            <person name="Brescovit A.D."/>
            <person name="Santos A.J."/>
        </authorList>
    </citation>
    <scope>NUCLEOTIDE SEQUENCE</scope>
    <source>
        <tissue evidence="2">Shoot tissue taken approximately 20 cm above the soil surface</tissue>
    </source>
</reference>
<reference evidence="2" key="2">
    <citation type="journal article" date="2015" name="Data Brief">
        <title>Shoot transcriptome of the giant reed, Arundo donax.</title>
        <authorList>
            <person name="Barrero R.A."/>
            <person name="Guerrero F.D."/>
            <person name="Moolhuijzen P."/>
            <person name="Goolsby J.A."/>
            <person name="Tidwell J."/>
            <person name="Bellgard S.E."/>
            <person name="Bellgard M.I."/>
        </authorList>
    </citation>
    <scope>NUCLEOTIDE SEQUENCE</scope>
    <source>
        <tissue evidence="2">Shoot tissue taken approximately 20 cm above the soil surface</tissue>
    </source>
</reference>
<organism evidence="2">
    <name type="scientific">Arundo donax</name>
    <name type="common">Giant reed</name>
    <name type="synonym">Donax arundinaceus</name>
    <dbReference type="NCBI Taxonomy" id="35708"/>
    <lineage>
        <taxon>Eukaryota</taxon>
        <taxon>Viridiplantae</taxon>
        <taxon>Streptophyta</taxon>
        <taxon>Embryophyta</taxon>
        <taxon>Tracheophyta</taxon>
        <taxon>Spermatophyta</taxon>
        <taxon>Magnoliopsida</taxon>
        <taxon>Liliopsida</taxon>
        <taxon>Poales</taxon>
        <taxon>Poaceae</taxon>
        <taxon>PACMAD clade</taxon>
        <taxon>Arundinoideae</taxon>
        <taxon>Arundineae</taxon>
        <taxon>Arundo</taxon>
    </lineage>
</organism>
<accession>A0A0A9EEI4</accession>
<evidence type="ECO:0000256" key="1">
    <source>
        <dbReference type="SAM" id="MobiDB-lite"/>
    </source>
</evidence>
<name>A0A0A9EEI4_ARUDO</name>
<feature type="region of interest" description="Disordered" evidence="1">
    <location>
        <begin position="1"/>
        <end position="29"/>
    </location>
</feature>
<dbReference type="EMBL" id="GBRH01199419">
    <property type="protein sequence ID" value="JAD98476.1"/>
    <property type="molecule type" value="Transcribed_RNA"/>
</dbReference>
<sequence length="29" mass="2576">MAGPAGSPARATSGPAAAGSPPCSPSPKP</sequence>